<evidence type="ECO:0000313" key="5">
    <source>
        <dbReference type="Proteomes" id="UP000316012"/>
    </source>
</evidence>
<evidence type="ECO:0000313" key="2">
    <source>
        <dbReference type="EMBL" id="KAB1951090.1"/>
    </source>
</evidence>
<dbReference type="NCBIfam" id="TIGR00099">
    <property type="entry name" value="Cof-subfamily"/>
    <property type="match status" value="1"/>
</dbReference>
<comment type="caution">
    <text evidence="2">The sequence shown here is derived from an EMBL/GenBank/DDBJ whole genome shotgun (WGS) entry which is preliminary data.</text>
</comment>
<evidence type="ECO:0000313" key="1">
    <source>
        <dbReference type="EMBL" id="GBA96118.1"/>
    </source>
</evidence>
<dbReference type="NCBIfam" id="TIGR01484">
    <property type="entry name" value="HAD-SF-IIB"/>
    <property type="match status" value="1"/>
</dbReference>
<dbReference type="EMBL" id="BEXJ01000001">
    <property type="protein sequence ID" value="GBA96118.1"/>
    <property type="molecule type" value="Genomic_DNA"/>
</dbReference>
<dbReference type="OMA" id="YSFAMRN"/>
<dbReference type="InterPro" id="IPR036412">
    <property type="entry name" value="HAD-like_sf"/>
</dbReference>
<dbReference type="PANTHER" id="PTHR10000:SF53">
    <property type="entry name" value="5-AMINO-6-(5-PHOSPHO-D-RIBITYLAMINO)URACIL PHOSPHATASE YBJI-RELATED"/>
    <property type="match status" value="1"/>
</dbReference>
<dbReference type="GO" id="GO:0000287">
    <property type="term" value="F:magnesium ion binding"/>
    <property type="evidence" value="ECO:0007669"/>
    <property type="project" value="TreeGrafter"/>
</dbReference>
<dbReference type="SUPFAM" id="SSF56784">
    <property type="entry name" value="HAD-like"/>
    <property type="match status" value="1"/>
</dbReference>
<dbReference type="eggNOG" id="COG0561">
    <property type="taxonomic scope" value="Bacteria"/>
</dbReference>
<dbReference type="EC" id="3.1.3.23" evidence="3"/>
<dbReference type="AlphaFoldDB" id="A0A133PFU6"/>
<accession>A0A133PFU6</accession>
<sequence>MKIPFKAVAVDMDGTFLNDQRSYDHQLFDQVLTKLEKHDIRFIVASGRPFARLKNDFPEFIDRMDFVTANGSRLIVEGKEVAVEGLSKQQAIDLINFVHDKYGSMATMAYGRKKAYIGTEAPAKDKEFLQYFAKKSTEISDWQDLPDDVFIELTFHYDSKIAKTIERDFNEQYGNLVTTFASNPVAIDAVKYGINKATGLKNLLARFNLTSEDLIAFGDSGNDIAMLDFAKYSYAMENGMEIAKEHARYLAPSNNDNGVLQVLNKYLDKN</sequence>
<dbReference type="SFLD" id="SFLDG01140">
    <property type="entry name" value="C2.B:_Phosphomannomutase_and_P"/>
    <property type="match status" value="1"/>
</dbReference>
<dbReference type="InterPro" id="IPR023214">
    <property type="entry name" value="HAD_sf"/>
</dbReference>
<dbReference type="Pfam" id="PF08282">
    <property type="entry name" value="Hydrolase_3"/>
    <property type="match status" value="1"/>
</dbReference>
<evidence type="ECO:0000313" key="3">
    <source>
        <dbReference type="EMBL" id="TQW15214.1"/>
    </source>
</evidence>
<dbReference type="Gene3D" id="3.40.50.1000">
    <property type="entry name" value="HAD superfamily/HAD-like"/>
    <property type="match status" value="1"/>
</dbReference>
<dbReference type="EMBL" id="WBOA01000001">
    <property type="protein sequence ID" value="KAB1951090.1"/>
    <property type="molecule type" value="Genomic_DNA"/>
</dbReference>
<dbReference type="PROSITE" id="PS01229">
    <property type="entry name" value="COF_2"/>
    <property type="match status" value="1"/>
</dbReference>
<evidence type="ECO:0000313" key="4">
    <source>
        <dbReference type="Proteomes" id="UP000250668"/>
    </source>
</evidence>
<name>A0A133PFU6_LACGS</name>
<dbReference type="EMBL" id="SRMD01000080">
    <property type="protein sequence ID" value="TQW15214.1"/>
    <property type="molecule type" value="Genomic_DNA"/>
</dbReference>
<dbReference type="RefSeq" id="WP_003646945.1">
    <property type="nucleotide sequence ID" value="NZ_BEXJ01000001.1"/>
</dbReference>
<dbReference type="Proteomes" id="UP000316012">
    <property type="component" value="Unassembled WGS sequence"/>
</dbReference>
<dbReference type="CDD" id="cd07518">
    <property type="entry name" value="HAD_YbiV-Like"/>
    <property type="match status" value="1"/>
</dbReference>
<dbReference type="GO" id="GO:0050308">
    <property type="term" value="F:sugar-phosphatase activity"/>
    <property type="evidence" value="ECO:0007669"/>
    <property type="project" value="UniProtKB-EC"/>
</dbReference>
<dbReference type="OrthoDB" id="9814970at2"/>
<evidence type="ECO:0000313" key="6">
    <source>
        <dbReference type="Proteomes" id="UP000460112"/>
    </source>
</evidence>
<dbReference type="PANTHER" id="PTHR10000">
    <property type="entry name" value="PHOSPHOSERINE PHOSPHATASE"/>
    <property type="match status" value="1"/>
</dbReference>
<dbReference type="Proteomes" id="UP000460112">
    <property type="component" value="Unassembled WGS sequence"/>
</dbReference>
<organism evidence="2 6">
    <name type="scientific">Lactobacillus gasseri</name>
    <dbReference type="NCBI Taxonomy" id="1596"/>
    <lineage>
        <taxon>Bacteria</taxon>
        <taxon>Bacillati</taxon>
        <taxon>Bacillota</taxon>
        <taxon>Bacilli</taxon>
        <taxon>Lactobacillales</taxon>
        <taxon>Lactobacillaceae</taxon>
        <taxon>Lactobacillus</taxon>
    </lineage>
</organism>
<dbReference type="GO" id="GO:0005829">
    <property type="term" value="C:cytosol"/>
    <property type="evidence" value="ECO:0007669"/>
    <property type="project" value="TreeGrafter"/>
</dbReference>
<dbReference type="Gene3D" id="3.30.1240.10">
    <property type="match status" value="1"/>
</dbReference>
<gene>
    <name evidence="1" type="primary">cof</name>
    <name evidence="3" type="synonym">ybiV_3</name>
    <name evidence="2" type="ORF">F8244_00930</name>
    <name evidence="3" type="ORF">FIPPAONL_01092</name>
    <name evidence="1" type="ORF">LJCM1025_08580</name>
</gene>
<dbReference type="SFLD" id="SFLDS00003">
    <property type="entry name" value="Haloacid_Dehalogenase"/>
    <property type="match status" value="1"/>
</dbReference>
<reference evidence="3 5" key="2">
    <citation type="submission" date="2019-04" db="EMBL/GenBank/DDBJ databases">
        <title>Lactobacillus gasseri 7171 assembly.</title>
        <authorList>
            <person name="Joris B.R."/>
            <person name="Giguere D."/>
        </authorList>
    </citation>
    <scope>NUCLEOTIDE SEQUENCE [LARGE SCALE GENOMIC DNA]</scope>
    <source>
        <strain evidence="3 5">7171</strain>
    </source>
</reference>
<protein>
    <submittedName>
        <fullName evidence="2">HAD family hydrolase</fullName>
    </submittedName>
    <submittedName>
        <fullName evidence="1">Haloacid dehalogenase</fullName>
    </submittedName>
    <submittedName>
        <fullName evidence="3">Sugar phosphatase YbiV</fullName>
        <ecNumber evidence="3">3.1.3.23</ecNumber>
    </submittedName>
</protein>
<keyword evidence="5" id="KW-1185">Reference proteome</keyword>
<dbReference type="STRING" id="324831.LGAS_1377"/>
<dbReference type="Proteomes" id="UP000250668">
    <property type="component" value="Unassembled WGS sequence"/>
</dbReference>
<dbReference type="InterPro" id="IPR006379">
    <property type="entry name" value="HAD-SF_hydro_IIB"/>
</dbReference>
<dbReference type="GeneID" id="29639517"/>
<dbReference type="InterPro" id="IPR000150">
    <property type="entry name" value="Cof"/>
</dbReference>
<reference evidence="1 4" key="1">
    <citation type="journal article" date="2018" name="Int. J. Syst. Evol. Microbiol.">
        <title>Lactobacillus paragasseri sp. nov., a sister taxon of Lactobacillus gasseri, based on whole-genome sequence analyses.</title>
        <authorList>
            <person name="Tanizawa Y."/>
            <person name="Tada I."/>
            <person name="Kobayashi H."/>
            <person name="Endo A."/>
            <person name="Maeno S."/>
            <person name="Toyoda A."/>
            <person name="Arita M."/>
            <person name="Nakamura Y."/>
            <person name="Sakamoto M."/>
            <person name="Ohkuma M."/>
            <person name="Tohno M."/>
        </authorList>
    </citation>
    <scope>NUCLEOTIDE SEQUENCE [LARGE SCALE GENOMIC DNA]</scope>
    <source>
        <strain evidence="1 4">JCM 1025</strain>
    </source>
</reference>
<keyword evidence="2" id="KW-0378">Hydrolase</keyword>
<proteinExistence type="predicted"/>
<reference evidence="2 6" key="3">
    <citation type="submission" date="2019-09" db="EMBL/GenBank/DDBJ databases">
        <title>Investigation of probiotic properties of different lactic acid bacteria.</title>
        <authorList>
            <person name="Jaomanjaka F."/>
            <person name="Blanc P."/>
        </authorList>
    </citation>
    <scope>NUCLEOTIDE SEQUENCE [LARGE SCALE GENOMIC DNA]</scope>
    <source>
        <strain evidence="2 6">BIO6369</strain>
    </source>
</reference>